<protein>
    <submittedName>
        <fullName evidence="2">Uncharacterized protein</fullName>
    </submittedName>
</protein>
<evidence type="ECO:0000313" key="3">
    <source>
        <dbReference type="Proteomes" id="UP000059188"/>
    </source>
</evidence>
<gene>
    <name evidence="2" type="ORF">RSOLAG1IB_07997</name>
</gene>
<keyword evidence="3" id="KW-1185">Reference proteome</keyword>
<dbReference type="EMBL" id="LN679123">
    <property type="protein sequence ID" value="CEL56671.1"/>
    <property type="molecule type" value="Genomic_DNA"/>
</dbReference>
<dbReference type="AlphaFoldDB" id="A0A0B7FF85"/>
<feature type="region of interest" description="Disordered" evidence="1">
    <location>
        <begin position="78"/>
        <end position="174"/>
    </location>
</feature>
<reference evidence="2 3" key="1">
    <citation type="submission" date="2014-11" db="EMBL/GenBank/DDBJ databases">
        <authorList>
            <person name="Wibberg Daniel"/>
        </authorList>
    </citation>
    <scope>NUCLEOTIDE SEQUENCE [LARGE SCALE GENOMIC DNA]</scope>
    <source>
        <strain evidence="2">Rhizoctonia solani AG1-IB 7/3/14</strain>
    </source>
</reference>
<name>A0A0B7FF85_THACB</name>
<organism evidence="2 3">
    <name type="scientific">Thanatephorus cucumeris (strain AG1-IB / isolate 7/3/14)</name>
    <name type="common">Lettuce bottom rot fungus</name>
    <name type="synonym">Rhizoctonia solani</name>
    <dbReference type="NCBI Taxonomy" id="1108050"/>
    <lineage>
        <taxon>Eukaryota</taxon>
        <taxon>Fungi</taxon>
        <taxon>Dikarya</taxon>
        <taxon>Basidiomycota</taxon>
        <taxon>Agaricomycotina</taxon>
        <taxon>Agaricomycetes</taxon>
        <taxon>Cantharellales</taxon>
        <taxon>Ceratobasidiaceae</taxon>
        <taxon>Rhizoctonia</taxon>
        <taxon>Rhizoctonia solani AG-1</taxon>
    </lineage>
</organism>
<accession>A0A0B7FF85</accession>
<proteinExistence type="predicted"/>
<evidence type="ECO:0000313" key="2">
    <source>
        <dbReference type="EMBL" id="CEL56671.1"/>
    </source>
</evidence>
<dbReference type="Proteomes" id="UP000059188">
    <property type="component" value="Unassembled WGS sequence"/>
</dbReference>
<sequence length="174" mass="18702">MALIYPKLVCLEEQKPLKSVSAPLDDDSDDEFSTATLVAEAEAAYKPQKRDAGKPNRKDVLESMTGNPLSLLLGLAQLEPGSGGQSKLTDGWASVSKYKDRVSGKDEPTALAPSEKEDTATESEEDDPPVTTLGKRPGKSVLLSPKKKIRPYVSPERRPAPSNSQQAKPKVSGK</sequence>
<feature type="compositionally biased region" description="Basic and acidic residues" evidence="1">
    <location>
        <begin position="48"/>
        <end position="61"/>
    </location>
</feature>
<feature type="compositionally biased region" description="Basic and acidic residues" evidence="1">
    <location>
        <begin position="97"/>
        <end position="119"/>
    </location>
</feature>
<feature type="region of interest" description="Disordered" evidence="1">
    <location>
        <begin position="43"/>
        <end position="63"/>
    </location>
</feature>
<evidence type="ECO:0000256" key="1">
    <source>
        <dbReference type="SAM" id="MobiDB-lite"/>
    </source>
</evidence>